<dbReference type="Proteomes" id="UP000192247">
    <property type="component" value="Unassembled WGS sequence"/>
</dbReference>
<gene>
    <name evidence="2" type="ORF">BIW11_04515</name>
</gene>
<feature type="transmembrane region" description="Helical" evidence="1">
    <location>
        <begin position="34"/>
        <end position="54"/>
    </location>
</feature>
<dbReference type="EMBL" id="MNPL01023535">
    <property type="protein sequence ID" value="OQR68680.1"/>
    <property type="molecule type" value="Genomic_DNA"/>
</dbReference>
<name>A0A1V9X4Y7_9ACAR</name>
<dbReference type="AlphaFoldDB" id="A0A1V9X4Y7"/>
<keyword evidence="1" id="KW-0812">Transmembrane</keyword>
<evidence type="ECO:0000256" key="1">
    <source>
        <dbReference type="SAM" id="Phobius"/>
    </source>
</evidence>
<comment type="caution">
    <text evidence="2">The sequence shown here is derived from an EMBL/GenBank/DDBJ whole genome shotgun (WGS) entry which is preliminary data.</text>
</comment>
<organism evidence="2 3">
    <name type="scientific">Tropilaelaps mercedesae</name>
    <dbReference type="NCBI Taxonomy" id="418985"/>
    <lineage>
        <taxon>Eukaryota</taxon>
        <taxon>Metazoa</taxon>
        <taxon>Ecdysozoa</taxon>
        <taxon>Arthropoda</taxon>
        <taxon>Chelicerata</taxon>
        <taxon>Arachnida</taxon>
        <taxon>Acari</taxon>
        <taxon>Parasitiformes</taxon>
        <taxon>Mesostigmata</taxon>
        <taxon>Gamasina</taxon>
        <taxon>Dermanyssoidea</taxon>
        <taxon>Laelapidae</taxon>
        <taxon>Tropilaelaps</taxon>
    </lineage>
</organism>
<keyword evidence="3" id="KW-1185">Reference proteome</keyword>
<evidence type="ECO:0000313" key="3">
    <source>
        <dbReference type="Proteomes" id="UP000192247"/>
    </source>
</evidence>
<proteinExistence type="predicted"/>
<protein>
    <submittedName>
        <fullName evidence="2">Uncharacterized protein</fullName>
    </submittedName>
</protein>
<keyword evidence="1" id="KW-0472">Membrane</keyword>
<sequence length="103" mass="12127">METPSGAFLTLEWWKNFIFMQIDDLLHPCELQVWMARVLCLIILFNGILAMWAWNKYGRMISERFMVPPLPAPWKNLKKKPLCSNFRFSTAPGYKTPVVTKYV</sequence>
<dbReference type="InParanoid" id="A0A1V9X4Y7"/>
<evidence type="ECO:0000313" key="2">
    <source>
        <dbReference type="EMBL" id="OQR68680.1"/>
    </source>
</evidence>
<keyword evidence="1" id="KW-1133">Transmembrane helix</keyword>
<reference evidence="2 3" key="1">
    <citation type="journal article" date="2017" name="Gigascience">
        <title>Draft genome of the honey bee ectoparasitic mite, Tropilaelaps mercedesae, is shaped by the parasitic life history.</title>
        <authorList>
            <person name="Dong X."/>
            <person name="Armstrong S.D."/>
            <person name="Xia D."/>
            <person name="Makepeace B.L."/>
            <person name="Darby A.C."/>
            <person name="Kadowaki T."/>
        </authorList>
    </citation>
    <scope>NUCLEOTIDE SEQUENCE [LARGE SCALE GENOMIC DNA]</scope>
    <source>
        <strain evidence="2">Wuxi-XJTLU</strain>
    </source>
</reference>
<accession>A0A1V9X4Y7</accession>